<evidence type="ECO:0000313" key="1">
    <source>
        <dbReference type="EMBL" id="PWN53526.1"/>
    </source>
</evidence>
<dbReference type="EMBL" id="KZ819721">
    <property type="protein sequence ID" value="PWN53526.1"/>
    <property type="molecule type" value="Genomic_DNA"/>
</dbReference>
<organism evidence="1 2">
    <name type="scientific">Violaceomyces palustris</name>
    <dbReference type="NCBI Taxonomy" id="1673888"/>
    <lineage>
        <taxon>Eukaryota</taxon>
        <taxon>Fungi</taxon>
        <taxon>Dikarya</taxon>
        <taxon>Basidiomycota</taxon>
        <taxon>Ustilaginomycotina</taxon>
        <taxon>Ustilaginomycetes</taxon>
        <taxon>Violaceomycetales</taxon>
        <taxon>Violaceomycetaceae</taxon>
        <taxon>Violaceomyces</taxon>
    </lineage>
</organism>
<keyword evidence="2" id="KW-1185">Reference proteome</keyword>
<accession>A0ACD0P640</accession>
<proteinExistence type="predicted"/>
<sequence>MEEPPPLPPYTFQASLTEDENFLTWATILARHSFSRKGHMGALIVRPPSASAEDSPPNQRVLSYANNTPLLYHRNPRNVAEIHAEALCVSLSARRGTSILGSTCYVTFPPCNECFRLLVASGVERIVFRKSLVPGINDSLLVSARALGIELKGTGFRFSRGPSSHSKGNVGGRMDEQGASEDEEQGEEEQLEMGQAEELKRGQRQDGGDGEDEEKSFLLSIQESRPEGWWSKLVARAVDQQRRPLSTSEMEEIEERVREEERRMEEERDRRVKRFWEDQGETSQVTRERVNQWWTRFQHRYRTAAKELRQLQLGGWGEREAKLGPAKRKHAEANGAGVERGKGRESRNPRDQSATTTTMVTRGVHQDGKGKGREEEEGTRSEGKRDTNGPGGETGSDVNMDDPQDGSRRIRTRSSTDAGDDGGQVMVTEVRSCPRSPRLDPTGVKRSSCKDGDVQASQPGTARTDHQDQDDQPSTKQPRLHVDTTTATP</sequence>
<gene>
    <name evidence="1" type="ORF">IE53DRAFT_153693</name>
</gene>
<protein>
    <submittedName>
        <fullName evidence="1">Uncharacterized protein</fullName>
    </submittedName>
</protein>
<dbReference type="Proteomes" id="UP000245626">
    <property type="component" value="Unassembled WGS sequence"/>
</dbReference>
<evidence type="ECO:0000313" key="2">
    <source>
        <dbReference type="Proteomes" id="UP000245626"/>
    </source>
</evidence>
<reference evidence="1 2" key="1">
    <citation type="journal article" date="2018" name="Mol. Biol. Evol.">
        <title>Broad Genomic Sampling Reveals a Smut Pathogenic Ancestry of the Fungal Clade Ustilaginomycotina.</title>
        <authorList>
            <person name="Kijpornyongpan T."/>
            <person name="Mondo S.J."/>
            <person name="Barry K."/>
            <person name="Sandor L."/>
            <person name="Lee J."/>
            <person name="Lipzen A."/>
            <person name="Pangilinan J."/>
            <person name="LaButti K."/>
            <person name="Hainaut M."/>
            <person name="Henrissat B."/>
            <person name="Grigoriev I.V."/>
            <person name="Spatafora J.W."/>
            <person name="Aime M.C."/>
        </authorList>
    </citation>
    <scope>NUCLEOTIDE SEQUENCE [LARGE SCALE GENOMIC DNA]</scope>
    <source>
        <strain evidence="1 2">SA 807</strain>
    </source>
</reference>
<name>A0ACD0P640_9BASI</name>